<gene>
    <name evidence="2" type="ORF">PV11_03132</name>
</gene>
<organism evidence="2 3">
    <name type="scientific">Exophiala sideris</name>
    <dbReference type="NCBI Taxonomy" id="1016849"/>
    <lineage>
        <taxon>Eukaryota</taxon>
        <taxon>Fungi</taxon>
        <taxon>Dikarya</taxon>
        <taxon>Ascomycota</taxon>
        <taxon>Pezizomycotina</taxon>
        <taxon>Eurotiomycetes</taxon>
        <taxon>Chaetothyriomycetidae</taxon>
        <taxon>Chaetothyriales</taxon>
        <taxon>Herpotrichiellaceae</taxon>
        <taxon>Exophiala</taxon>
    </lineage>
</organism>
<keyword evidence="1" id="KW-0812">Transmembrane</keyword>
<sequence length="226" mass="24151">MSTLFPVAEYAEDQRFAGTILTTHVLHRGFQSGAVVGAAVGALRKVPFSSMYSSILRPQQKHNAITEGAFSASNRLNTMRPMFSQPAATYQTTSPARQFFSTTTSHLRLPSNAQSTTAASAKVLRSTGVGSVVGLSAMAIMLPMMMRGKEEIEWQDRSYRLLHNKGQVAVDTWSLIGMTTAIGLGAFRDGSVMKQGWRVVAGRLGAGSLIGVGAGLVAKQLTKVTV</sequence>
<dbReference type="OrthoDB" id="544298at2759"/>
<protein>
    <submittedName>
        <fullName evidence="2">Uncharacterized protein</fullName>
    </submittedName>
</protein>
<evidence type="ECO:0000256" key="1">
    <source>
        <dbReference type="SAM" id="Phobius"/>
    </source>
</evidence>
<dbReference type="HOGENOM" id="CLU_100672_0_0_1"/>
<name>A0A0D1ZLD6_9EURO</name>
<dbReference type="EMBL" id="KN846951">
    <property type="protein sequence ID" value="KIV87598.1"/>
    <property type="molecule type" value="Genomic_DNA"/>
</dbReference>
<feature type="transmembrane region" description="Helical" evidence="1">
    <location>
        <begin position="128"/>
        <end position="146"/>
    </location>
</feature>
<evidence type="ECO:0000313" key="2">
    <source>
        <dbReference type="EMBL" id="KIV87598.1"/>
    </source>
</evidence>
<reference evidence="2 3" key="1">
    <citation type="submission" date="2015-01" db="EMBL/GenBank/DDBJ databases">
        <title>The Genome Sequence of Exophiala sideris CBS121828.</title>
        <authorList>
            <consortium name="The Broad Institute Genomics Platform"/>
            <person name="Cuomo C."/>
            <person name="de Hoog S."/>
            <person name="Gorbushina A."/>
            <person name="Stielow B."/>
            <person name="Teixiera M."/>
            <person name="Abouelleil A."/>
            <person name="Chapman S.B."/>
            <person name="Priest M."/>
            <person name="Young S.K."/>
            <person name="Wortman J."/>
            <person name="Nusbaum C."/>
            <person name="Birren B."/>
        </authorList>
    </citation>
    <scope>NUCLEOTIDE SEQUENCE [LARGE SCALE GENOMIC DNA]</scope>
    <source>
        <strain evidence="2 3">CBS 121828</strain>
    </source>
</reference>
<dbReference type="AlphaFoldDB" id="A0A0D1ZLD6"/>
<keyword evidence="1" id="KW-0472">Membrane</keyword>
<accession>A0A0D1ZLD6</accession>
<evidence type="ECO:0000313" key="3">
    <source>
        <dbReference type="Proteomes" id="UP000053599"/>
    </source>
</evidence>
<feature type="transmembrane region" description="Helical" evidence="1">
    <location>
        <begin position="166"/>
        <end position="187"/>
    </location>
</feature>
<keyword evidence="1" id="KW-1133">Transmembrane helix</keyword>
<proteinExistence type="predicted"/>
<dbReference type="Proteomes" id="UP000053599">
    <property type="component" value="Unassembled WGS sequence"/>
</dbReference>
<feature type="transmembrane region" description="Helical" evidence="1">
    <location>
        <begin position="199"/>
        <end position="218"/>
    </location>
</feature>